<evidence type="ECO:0000313" key="3">
    <source>
        <dbReference type="Proteomes" id="UP001521150"/>
    </source>
</evidence>
<dbReference type="EMBL" id="JAJVCN010000001">
    <property type="protein sequence ID" value="MCE7003294.1"/>
    <property type="molecule type" value="Genomic_DNA"/>
</dbReference>
<organism evidence="2 3">
    <name type="scientific">Kibdelosporangium philippinense</name>
    <dbReference type="NCBI Taxonomy" id="211113"/>
    <lineage>
        <taxon>Bacteria</taxon>
        <taxon>Bacillati</taxon>
        <taxon>Actinomycetota</taxon>
        <taxon>Actinomycetes</taxon>
        <taxon>Pseudonocardiales</taxon>
        <taxon>Pseudonocardiaceae</taxon>
        <taxon>Kibdelosporangium</taxon>
    </lineage>
</organism>
<evidence type="ECO:0000313" key="2">
    <source>
        <dbReference type="EMBL" id="MCE7003294.1"/>
    </source>
</evidence>
<keyword evidence="3" id="KW-1185">Reference proteome</keyword>
<dbReference type="Pfam" id="PF13565">
    <property type="entry name" value="HTH_32"/>
    <property type="match status" value="1"/>
</dbReference>
<gene>
    <name evidence="2" type="ORF">LWC34_10695</name>
</gene>
<reference evidence="2 3" key="1">
    <citation type="submission" date="2021-12" db="EMBL/GenBank/DDBJ databases">
        <title>Genome sequence of Kibdelosporangium philippinense ATCC 49844.</title>
        <authorList>
            <person name="Fedorov E.A."/>
            <person name="Omeragic M."/>
            <person name="Shalygina K.F."/>
            <person name="Maclea K.S."/>
        </authorList>
    </citation>
    <scope>NUCLEOTIDE SEQUENCE [LARGE SCALE GENOMIC DNA]</scope>
    <source>
        <strain evidence="2 3">ATCC 49844</strain>
    </source>
</reference>
<feature type="region of interest" description="Disordered" evidence="1">
    <location>
        <begin position="1"/>
        <end position="27"/>
    </location>
</feature>
<feature type="compositionally biased region" description="Basic and acidic residues" evidence="1">
    <location>
        <begin position="1"/>
        <end position="17"/>
    </location>
</feature>
<name>A0ABS8Z8B0_9PSEU</name>
<proteinExistence type="predicted"/>
<feature type="region of interest" description="Disordered" evidence="1">
    <location>
        <begin position="139"/>
        <end position="161"/>
    </location>
</feature>
<protein>
    <submittedName>
        <fullName evidence="2">Helix-turn-helix domain-containing protein</fullName>
    </submittedName>
</protein>
<dbReference type="SUPFAM" id="SSF46689">
    <property type="entry name" value="Homeodomain-like"/>
    <property type="match status" value="1"/>
</dbReference>
<comment type="caution">
    <text evidence="2">The sequence shown here is derived from an EMBL/GenBank/DDBJ whole genome shotgun (WGS) entry which is preliminary data.</text>
</comment>
<dbReference type="RefSeq" id="WP_233724836.1">
    <property type="nucleotide sequence ID" value="NZ_JAJVCN010000001.1"/>
</dbReference>
<accession>A0ABS8Z8B0</accession>
<sequence>MGGRRTDPKAEALHESRTLNPRPESVTDARFTDSEFFDSRDLMQVKYEMVRRVEVDGQPVATAAAAFGFSRQTYYQTAAALAEGGPAALVPSKPGPKGPRKLTSEIVDHLEALLAADPALRSSALADLIHERFGTRVHPRSIERALTRRRDEPKERPKSSP</sequence>
<dbReference type="InterPro" id="IPR009057">
    <property type="entry name" value="Homeodomain-like_sf"/>
</dbReference>
<evidence type="ECO:0000256" key="1">
    <source>
        <dbReference type="SAM" id="MobiDB-lite"/>
    </source>
</evidence>
<dbReference type="Proteomes" id="UP001521150">
    <property type="component" value="Unassembled WGS sequence"/>
</dbReference>